<evidence type="ECO:0000256" key="3">
    <source>
        <dbReference type="ARBA" id="ARBA00022989"/>
    </source>
</evidence>
<keyword evidence="3 5" id="KW-1133">Transmembrane helix</keyword>
<dbReference type="Proteomes" id="UP000293925">
    <property type="component" value="Unassembled WGS sequence"/>
</dbReference>
<evidence type="ECO:0000256" key="5">
    <source>
        <dbReference type="SAM" id="Phobius"/>
    </source>
</evidence>
<dbReference type="OrthoDB" id="673785at2"/>
<reference evidence="7 8" key="1">
    <citation type="submission" date="2019-02" db="EMBL/GenBank/DDBJ databases">
        <title>Pedobacter sp. RP-3-21 sp. nov., isolated from Arctic soil.</title>
        <authorList>
            <person name="Dahal R.H."/>
        </authorList>
    </citation>
    <scope>NUCLEOTIDE SEQUENCE [LARGE SCALE GENOMIC DNA]</scope>
    <source>
        <strain evidence="7 8">RP-3-21</strain>
    </source>
</reference>
<feature type="transmembrane region" description="Helical" evidence="5">
    <location>
        <begin position="88"/>
        <end position="109"/>
    </location>
</feature>
<evidence type="ECO:0000256" key="1">
    <source>
        <dbReference type="ARBA" id="ARBA00004141"/>
    </source>
</evidence>
<proteinExistence type="predicted"/>
<evidence type="ECO:0000313" key="8">
    <source>
        <dbReference type="Proteomes" id="UP000293925"/>
    </source>
</evidence>
<dbReference type="AlphaFoldDB" id="A0A4R0Q0X6"/>
<accession>A0A4R0Q0X6</accession>
<keyword evidence="2 5" id="KW-0812">Transmembrane</keyword>
<evidence type="ECO:0000259" key="6">
    <source>
        <dbReference type="Pfam" id="PF07291"/>
    </source>
</evidence>
<comment type="subcellular location">
    <subcellularLocation>
        <location evidence="1">Membrane</location>
        <topology evidence="1">Multi-pass membrane protein</topology>
    </subcellularLocation>
</comment>
<evidence type="ECO:0000256" key="4">
    <source>
        <dbReference type="ARBA" id="ARBA00023136"/>
    </source>
</evidence>
<protein>
    <recommendedName>
        <fullName evidence="6">Methylamine utilisation protein MauE domain-containing protein</fullName>
    </recommendedName>
</protein>
<feature type="domain" description="Methylamine utilisation protein MauE" evidence="6">
    <location>
        <begin position="21"/>
        <end position="145"/>
    </location>
</feature>
<dbReference type="EMBL" id="SJSO01000003">
    <property type="protein sequence ID" value="TCD28626.1"/>
    <property type="molecule type" value="Genomic_DNA"/>
</dbReference>
<sequence>METTSKRQSNLFSSIKFPELVLDLVIYLYILLFFYTAFSKMITYSSFVKILSELPLIGWMHLFLASFIIVLEVLFGLLLIFPKTRIKGLWVSLFLMVCFTIYLGYHIMVRSKLPCSCGGVISGMTWPQHFLFNIAFILMAIIGLLVNYWLTKLKISTRGNR</sequence>
<comment type="caution">
    <text evidence="7">The sequence shown here is derived from an EMBL/GenBank/DDBJ whole genome shotgun (WGS) entry which is preliminary data.</text>
</comment>
<name>A0A4R0Q0X6_9SPHI</name>
<organism evidence="7 8">
    <name type="scientific">Pedobacter psychrodurus</name>
    <dbReference type="NCBI Taxonomy" id="2530456"/>
    <lineage>
        <taxon>Bacteria</taxon>
        <taxon>Pseudomonadati</taxon>
        <taxon>Bacteroidota</taxon>
        <taxon>Sphingobacteriia</taxon>
        <taxon>Sphingobacteriales</taxon>
        <taxon>Sphingobacteriaceae</taxon>
        <taxon>Pedobacter</taxon>
    </lineage>
</organism>
<keyword evidence="4 5" id="KW-0472">Membrane</keyword>
<feature type="transmembrane region" description="Helical" evidence="5">
    <location>
        <begin position="129"/>
        <end position="150"/>
    </location>
</feature>
<feature type="transmembrane region" description="Helical" evidence="5">
    <location>
        <begin position="20"/>
        <end position="38"/>
    </location>
</feature>
<dbReference type="Pfam" id="PF07291">
    <property type="entry name" value="MauE"/>
    <property type="match status" value="1"/>
</dbReference>
<keyword evidence="8" id="KW-1185">Reference proteome</keyword>
<gene>
    <name evidence="7" type="ORF">EZ456_04350</name>
</gene>
<dbReference type="RefSeq" id="WP_131527666.1">
    <property type="nucleotide sequence ID" value="NZ_SJSO01000003.1"/>
</dbReference>
<evidence type="ECO:0000313" key="7">
    <source>
        <dbReference type="EMBL" id="TCD28626.1"/>
    </source>
</evidence>
<dbReference type="InterPro" id="IPR009908">
    <property type="entry name" value="Methylamine_util_MauE"/>
</dbReference>
<dbReference type="GO" id="GO:0016020">
    <property type="term" value="C:membrane"/>
    <property type="evidence" value="ECO:0007669"/>
    <property type="project" value="UniProtKB-SubCell"/>
</dbReference>
<evidence type="ECO:0000256" key="2">
    <source>
        <dbReference type="ARBA" id="ARBA00022692"/>
    </source>
</evidence>
<feature type="transmembrane region" description="Helical" evidence="5">
    <location>
        <begin position="58"/>
        <end position="81"/>
    </location>
</feature>
<dbReference type="GO" id="GO:0030416">
    <property type="term" value="P:methylamine metabolic process"/>
    <property type="evidence" value="ECO:0007669"/>
    <property type="project" value="InterPro"/>
</dbReference>